<evidence type="ECO:0000313" key="2">
    <source>
        <dbReference type="Proteomes" id="UP000001357"/>
    </source>
</evidence>
<organism evidence="1 2">
    <name type="scientific">Monosiga brevicollis</name>
    <name type="common">Choanoflagellate</name>
    <dbReference type="NCBI Taxonomy" id="81824"/>
    <lineage>
        <taxon>Eukaryota</taxon>
        <taxon>Choanoflagellata</taxon>
        <taxon>Craspedida</taxon>
        <taxon>Salpingoecidae</taxon>
        <taxon>Monosiga</taxon>
    </lineage>
</organism>
<dbReference type="EMBL" id="CH991546">
    <property type="protein sequence ID" value="EDQ91122.1"/>
    <property type="molecule type" value="Genomic_DNA"/>
</dbReference>
<dbReference type="RefSeq" id="XP_001744419.1">
    <property type="nucleotide sequence ID" value="XM_001744367.1"/>
</dbReference>
<accession>A9UUL9</accession>
<dbReference type="KEGG" id="mbr:MONBRDRAFT_31779"/>
<name>A9UUL9_MONBE</name>
<proteinExistence type="predicted"/>
<protein>
    <submittedName>
        <fullName evidence="1">Uncharacterized protein</fullName>
    </submittedName>
</protein>
<evidence type="ECO:0000313" key="1">
    <source>
        <dbReference type="EMBL" id="EDQ91122.1"/>
    </source>
</evidence>
<dbReference type="InParanoid" id="A9UUL9"/>
<sequence length="468" mass="50745">MRAIRFLSHGSDKEPRPASKVSFRVNSVSIGDHTTLIDNARVSFRNHKHKLICTVERAAESHHRLRRSRWRFVWNIEALRFDSPRLAQLEPGTTICISGSKAAVFESYDPTTCVVTARHQDSPSQPPLCIPATAVSIPDLVSAQAVCLLAQHASKRPSHSDHNVNLCLTVGPSDLLALCLHVEAMIRQLRNHRILRSCTDSLKVSLDPDWAKSAPEEQEDFLPTRSRVVSLRSVSPHGTPSPTTDLAFQDLEFEPRFTVPTLSTSVSTEAEPRSAQALLATSTSSASEPAIRPLASAISSAASVSCPIEADDLDLDDKVFSTPASPTLAGSCSTGGVGFSKEEDMSATPQEHLLEAALDASVVTLPLVDAIPLMAQIPDATTGMLVCPNVNNPSCVYLIHREKGDTRIQDCRVFAKEQTQTVSRLQQMRGLGARIRQGGLSLRHCAYAATSNAPLRLTALPLGHQTLL</sequence>
<gene>
    <name evidence="1" type="ORF">MONBRDRAFT_31779</name>
</gene>
<dbReference type="GeneID" id="5889685"/>
<dbReference type="AlphaFoldDB" id="A9UUL9"/>
<keyword evidence="2" id="KW-1185">Reference proteome</keyword>
<dbReference type="Proteomes" id="UP000001357">
    <property type="component" value="Unassembled WGS sequence"/>
</dbReference>
<reference evidence="1 2" key="1">
    <citation type="journal article" date="2008" name="Nature">
        <title>The genome of the choanoflagellate Monosiga brevicollis and the origin of metazoans.</title>
        <authorList>
            <consortium name="JGI Sequencing"/>
            <person name="King N."/>
            <person name="Westbrook M.J."/>
            <person name="Young S.L."/>
            <person name="Kuo A."/>
            <person name="Abedin M."/>
            <person name="Chapman J."/>
            <person name="Fairclough S."/>
            <person name="Hellsten U."/>
            <person name="Isogai Y."/>
            <person name="Letunic I."/>
            <person name="Marr M."/>
            <person name="Pincus D."/>
            <person name="Putnam N."/>
            <person name="Rokas A."/>
            <person name="Wright K.J."/>
            <person name="Zuzow R."/>
            <person name="Dirks W."/>
            <person name="Good M."/>
            <person name="Goodstein D."/>
            <person name="Lemons D."/>
            <person name="Li W."/>
            <person name="Lyons J.B."/>
            <person name="Morris A."/>
            <person name="Nichols S."/>
            <person name="Richter D.J."/>
            <person name="Salamov A."/>
            <person name="Bork P."/>
            <person name="Lim W.A."/>
            <person name="Manning G."/>
            <person name="Miller W.T."/>
            <person name="McGinnis W."/>
            <person name="Shapiro H."/>
            <person name="Tjian R."/>
            <person name="Grigoriev I.V."/>
            <person name="Rokhsar D."/>
        </authorList>
    </citation>
    <scope>NUCLEOTIDE SEQUENCE [LARGE SCALE GENOMIC DNA]</scope>
    <source>
        <strain evidence="2">MX1 / ATCC 50154</strain>
    </source>
</reference>